<dbReference type="RefSeq" id="XP_060120398.1">
    <property type="nucleotide sequence ID" value="XM_060264415.1"/>
</dbReference>
<protein>
    <recommendedName>
        <fullName evidence="10">RRM domain-containing protein</fullName>
    </recommendedName>
</protein>
<comment type="similarity">
    <text evidence="2">Belongs to the RRM U1 A/B'' family.</text>
</comment>
<evidence type="ECO:0000313" key="11">
    <source>
        <dbReference type="EMBL" id="WFD37501.1"/>
    </source>
</evidence>
<dbReference type="Gene3D" id="3.30.70.330">
    <property type="match status" value="2"/>
</dbReference>
<dbReference type="SUPFAM" id="SSF54928">
    <property type="entry name" value="RNA-binding domain, RBD"/>
    <property type="match status" value="1"/>
</dbReference>
<dbReference type="FunFam" id="3.30.70.330:FF:000039">
    <property type="entry name" value="U1 small nuclear ribonucleoprotein A"/>
    <property type="match status" value="1"/>
</dbReference>
<evidence type="ECO:0000259" key="10">
    <source>
        <dbReference type="SMART" id="SM00360"/>
    </source>
</evidence>
<evidence type="ECO:0000256" key="8">
    <source>
        <dbReference type="ARBA" id="ARBA00023242"/>
    </source>
</evidence>
<dbReference type="PANTHER" id="PTHR23189">
    <property type="entry name" value="RNA RECOGNITION MOTIF-CONTAINING"/>
    <property type="match status" value="1"/>
</dbReference>
<evidence type="ECO:0000256" key="9">
    <source>
        <dbReference type="ARBA" id="ARBA00023274"/>
    </source>
</evidence>
<keyword evidence="9" id="KW-0687">Ribonucleoprotein</keyword>
<keyword evidence="7" id="KW-0508">mRNA splicing</keyword>
<dbReference type="SMART" id="SM00360">
    <property type="entry name" value="RRM"/>
    <property type="match status" value="2"/>
</dbReference>
<reference evidence="11" key="1">
    <citation type="submission" date="2023-03" db="EMBL/GenBank/DDBJ databases">
        <title>Mating type loci evolution in Malassezia.</title>
        <authorList>
            <person name="Coelho M.A."/>
        </authorList>
    </citation>
    <scope>NUCLEOTIDE SEQUENCE</scope>
    <source>
        <strain evidence="11">CBS 9431</strain>
    </source>
</reference>
<evidence type="ECO:0000256" key="1">
    <source>
        <dbReference type="ARBA" id="ARBA00004123"/>
    </source>
</evidence>
<feature type="domain" description="RRM" evidence="10">
    <location>
        <begin position="26"/>
        <end position="100"/>
    </location>
</feature>
<keyword evidence="3" id="KW-0507">mRNA processing</keyword>
<dbReference type="GO" id="GO:0006397">
    <property type="term" value="P:mRNA processing"/>
    <property type="evidence" value="ECO:0007669"/>
    <property type="project" value="UniProtKB-KW"/>
</dbReference>
<keyword evidence="8" id="KW-0539">Nucleus</keyword>
<evidence type="ECO:0000256" key="4">
    <source>
        <dbReference type="ARBA" id="ARBA00022728"/>
    </source>
</evidence>
<evidence type="ECO:0000256" key="6">
    <source>
        <dbReference type="ARBA" id="ARBA00022884"/>
    </source>
</evidence>
<dbReference type="CDD" id="cd12246">
    <property type="entry name" value="RRM1_U1A_like"/>
    <property type="match status" value="1"/>
</dbReference>
<dbReference type="GO" id="GO:0005681">
    <property type="term" value="C:spliceosomal complex"/>
    <property type="evidence" value="ECO:0007669"/>
    <property type="project" value="UniProtKB-KW"/>
</dbReference>
<feature type="domain" description="RRM" evidence="10">
    <location>
        <begin position="191"/>
        <end position="260"/>
    </location>
</feature>
<keyword evidence="4" id="KW-0747">Spliceosome</keyword>
<comment type="subcellular location">
    <subcellularLocation>
        <location evidence="1">Nucleus</location>
    </subcellularLocation>
</comment>
<organism evidence="11 12">
    <name type="scientific">Malassezia japonica</name>
    <dbReference type="NCBI Taxonomy" id="223818"/>
    <lineage>
        <taxon>Eukaryota</taxon>
        <taxon>Fungi</taxon>
        <taxon>Dikarya</taxon>
        <taxon>Basidiomycota</taxon>
        <taxon>Ustilaginomycotina</taxon>
        <taxon>Malasseziomycetes</taxon>
        <taxon>Malasseziales</taxon>
        <taxon>Malasseziaceae</taxon>
        <taxon>Malassezia</taxon>
    </lineage>
</organism>
<name>A0AAF0JE31_9BASI</name>
<dbReference type="GO" id="GO:0008380">
    <property type="term" value="P:RNA splicing"/>
    <property type="evidence" value="ECO:0007669"/>
    <property type="project" value="UniProtKB-KW"/>
</dbReference>
<dbReference type="Proteomes" id="UP001217754">
    <property type="component" value="Chromosome 1"/>
</dbReference>
<dbReference type="EMBL" id="CP119958">
    <property type="protein sequence ID" value="WFD37501.1"/>
    <property type="molecule type" value="Genomic_DNA"/>
</dbReference>
<evidence type="ECO:0000313" key="12">
    <source>
        <dbReference type="Proteomes" id="UP001217754"/>
    </source>
</evidence>
<dbReference type="InterPro" id="IPR000504">
    <property type="entry name" value="RRM_dom"/>
</dbReference>
<keyword evidence="12" id="KW-1185">Reference proteome</keyword>
<evidence type="ECO:0000256" key="3">
    <source>
        <dbReference type="ARBA" id="ARBA00022664"/>
    </source>
</evidence>
<dbReference type="Pfam" id="PF00076">
    <property type="entry name" value="RRM_1"/>
    <property type="match status" value="2"/>
</dbReference>
<dbReference type="FunFam" id="3.30.70.330:FF:000029">
    <property type="entry name" value="U2 small nuclear ribonucleoprotein B"/>
    <property type="match status" value="1"/>
</dbReference>
<dbReference type="GO" id="GO:0030532">
    <property type="term" value="C:small nuclear ribonucleoprotein complex"/>
    <property type="evidence" value="ECO:0007669"/>
    <property type="project" value="UniProtKB-ARBA"/>
</dbReference>
<accession>A0AAF0JE31</accession>
<dbReference type="InterPro" id="IPR012677">
    <property type="entry name" value="Nucleotide-bd_a/b_plait_sf"/>
</dbReference>
<keyword evidence="6" id="KW-0694">RNA-binding</keyword>
<evidence type="ECO:0000256" key="5">
    <source>
        <dbReference type="ARBA" id="ARBA00022737"/>
    </source>
</evidence>
<dbReference type="GO" id="GO:0003723">
    <property type="term" value="F:RNA binding"/>
    <property type="evidence" value="ECO:0007669"/>
    <property type="project" value="UniProtKB-KW"/>
</dbReference>
<evidence type="ECO:0000256" key="7">
    <source>
        <dbReference type="ARBA" id="ARBA00023187"/>
    </source>
</evidence>
<gene>
    <name evidence="11" type="ORF">MJAP1_000445</name>
</gene>
<keyword evidence="5" id="KW-0677">Repeat</keyword>
<dbReference type="AlphaFoldDB" id="A0AAF0JE31"/>
<evidence type="ECO:0000256" key="2">
    <source>
        <dbReference type="ARBA" id="ARBA00007243"/>
    </source>
</evidence>
<sequence length="264" mass="29026">MAEVGTRTVPSRQGDHAAAPLVPNETLYIQNLNERVKLPVMKQSLEALFSTYGRVLSVVAHANLRMRGQAFVSFKNKDIAAKAMQEVNGFPLYGKAMRITFAKSKSDSVVHHLAGAGTDEADAALEAHKSARLAQKPITRRRNILREREMQRKRKAAEAGIPVTAVEPKSSSLARVQANQLPDEYLPPNKILFLQQIPSGTTKEDLQRIFGAFPNLHEVRTVPGRSDIAFVEYNDIPSGAQARDATNGYALPSGERLKVSFARA</sequence>
<dbReference type="GeneID" id="85224094"/>
<dbReference type="InterPro" id="IPR035979">
    <property type="entry name" value="RBD_domain_sf"/>
</dbReference>
<proteinExistence type="inferred from homology"/>
<dbReference type="CDD" id="cd12247">
    <property type="entry name" value="RRM2_U1A_like"/>
    <property type="match status" value="1"/>
</dbReference>